<comment type="caution">
    <text evidence="2">The sequence shown here is derived from an EMBL/GenBank/DDBJ whole genome shotgun (WGS) entry which is preliminary data.</text>
</comment>
<evidence type="ECO:0000259" key="1">
    <source>
        <dbReference type="Pfam" id="PF16804"/>
    </source>
</evidence>
<gene>
    <name evidence="2" type="ORF">B0T10DRAFT_493425</name>
</gene>
<dbReference type="AlphaFoldDB" id="A0A9P8VXT1"/>
<evidence type="ECO:0000313" key="2">
    <source>
        <dbReference type="EMBL" id="KAH6884575.1"/>
    </source>
</evidence>
<feature type="domain" description="DUF5071" evidence="1">
    <location>
        <begin position="184"/>
        <end position="307"/>
    </location>
</feature>
<dbReference type="Proteomes" id="UP000777438">
    <property type="component" value="Unassembled WGS sequence"/>
</dbReference>
<sequence>MTFIPHQSESNGLYLEQAHPNYHHCARKMDTGENTSSLIPEDHNDMSTIPAIKALDATEFGKLVPSLLKSVNTWLIRGHYTTSPFNEAARDVILSRATEPPTVTLLSEYLRPPFKDKDAGYRGNIVMYNFVTKLPLEGMEMYRSALERLASSDHVVDEAAKDFAFLKPNAAEALRFLNNPELIWVHTRKGDAMAARTLKERLDTPEKLRPLVPELLAWLADMNWPPHGACWAALAKFPEVTAGPIKELLEKERGDGGWLASVIEFVRDAVPLGELWEELRPQVQAIADKPTGDEDDWELADTASQWLKELDEWKGKQKIAK</sequence>
<dbReference type="InterPro" id="IPR031837">
    <property type="entry name" value="DUF5071"/>
</dbReference>
<evidence type="ECO:0000313" key="3">
    <source>
        <dbReference type="Proteomes" id="UP000777438"/>
    </source>
</evidence>
<accession>A0A9P8VXT1</accession>
<dbReference type="EMBL" id="JAGPYM010000020">
    <property type="protein sequence ID" value="KAH6884575.1"/>
    <property type="molecule type" value="Genomic_DNA"/>
</dbReference>
<dbReference type="InterPro" id="IPR038692">
    <property type="entry name" value="Cthe_2751_sf"/>
</dbReference>
<protein>
    <recommendedName>
        <fullName evidence="1">DUF5071 domain-containing protein</fullName>
    </recommendedName>
</protein>
<reference evidence="2 3" key="1">
    <citation type="journal article" date="2021" name="Nat. Commun.">
        <title>Genetic determinants of endophytism in the Arabidopsis root mycobiome.</title>
        <authorList>
            <person name="Mesny F."/>
            <person name="Miyauchi S."/>
            <person name="Thiergart T."/>
            <person name="Pickel B."/>
            <person name="Atanasova L."/>
            <person name="Karlsson M."/>
            <person name="Huettel B."/>
            <person name="Barry K.W."/>
            <person name="Haridas S."/>
            <person name="Chen C."/>
            <person name="Bauer D."/>
            <person name="Andreopoulos W."/>
            <person name="Pangilinan J."/>
            <person name="LaButti K."/>
            <person name="Riley R."/>
            <person name="Lipzen A."/>
            <person name="Clum A."/>
            <person name="Drula E."/>
            <person name="Henrissat B."/>
            <person name="Kohler A."/>
            <person name="Grigoriev I.V."/>
            <person name="Martin F.M."/>
            <person name="Hacquard S."/>
        </authorList>
    </citation>
    <scope>NUCLEOTIDE SEQUENCE [LARGE SCALE GENOMIC DNA]</scope>
    <source>
        <strain evidence="2 3">MPI-CAGE-CH-0241</strain>
    </source>
</reference>
<proteinExistence type="predicted"/>
<dbReference type="Gene3D" id="1.25.40.750">
    <property type="entry name" value="Domain of unknown function DUF5071"/>
    <property type="match status" value="1"/>
</dbReference>
<organism evidence="2 3">
    <name type="scientific">Thelonectria olida</name>
    <dbReference type="NCBI Taxonomy" id="1576542"/>
    <lineage>
        <taxon>Eukaryota</taxon>
        <taxon>Fungi</taxon>
        <taxon>Dikarya</taxon>
        <taxon>Ascomycota</taxon>
        <taxon>Pezizomycotina</taxon>
        <taxon>Sordariomycetes</taxon>
        <taxon>Hypocreomycetidae</taxon>
        <taxon>Hypocreales</taxon>
        <taxon>Nectriaceae</taxon>
        <taxon>Thelonectria</taxon>
    </lineage>
</organism>
<dbReference type="OrthoDB" id="2969215at2759"/>
<keyword evidence="3" id="KW-1185">Reference proteome</keyword>
<name>A0A9P8VXT1_9HYPO</name>
<dbReference type="Pfam" id="PF16804">
    <property type="entry name" value="DUF5071"/>
    <property type="match status" value="1"/>
</dbReference>